<proteinExistence type="predicted"/>
<name>A0ABY1KXL8_9FLAO</name>
<reference evidence="1 2" key="1">
    <citation type="submission" date="2017-01" db="EMBL/GenBank/DDBJ databases">
        <authorList>
            <person name="Varghese N."/>
            <person name="Submissions S."/>
        </authorList>
    </citation>
    <scope>NUCLEOTIDE SEQUENCE [LARGE SCALE GENOMIC DNA]</scope>
    <source>
        <strain evidence="1 2">DSM 2061</strain>
    </source>
</reference>
<protein>
    <submittedName>
        <fullName evidence="1">Uncharacterized protein</fullName>
    </submittedName>
</protein>
<evidence type="ECO:0000313" key="1">
    <source>
        <dbReference type="EMBL" id="SIS88077.1"/>
    </source>
</evidence>
<accession>A0ABY1KXL8</accession>
<comment type="caution">
    <text evidence="1">The sequence shown here is derived from an EMBL/GenBank/DDBJ whole genome shotgun (WGS) entry which is preliminary data.</text>
</comment>
<dbReference type="EMBL" id="FTOB01000004">
    <property type="protein sequence ID" value="SIS88077.1"/>
    <property type="molecule type" value="Genomic_DNA"/>
</dbReference>
<sequence>MTFFTILLILVGANALFMVFSLNSVSSSGKKTGEDTSKDLSSKVYPLNSLSSKFKKAV</sequence>
<gene>
    <name evidence="1" type="ORF">SAMN05421766_104590</name>
</gene>
<dbReference type="Proteomes" id="UP000185728">
    <property type="component" value="Unassembled WGS sequence"/>
</dbReference>
<evidence type="ECO:0000313" key="2">
    <source>
        <dbReference type="Proteomes" id="UP000185728"/>
    </source>
</evidence>
<keyword evidence="2" id="KW-1185">Reference proteome</keyword>
<organism evidence="1 2">
    <name type="scientific">Zobellia uliginosa</name>
    <dbReference type="NCBI Taxonomy" id="143224"/>
    <lineage>
        <taxon>Bacteria</taxon>
        <taxon>Pseudomonadati</taxon>
        <taxon>Bacteroidota</taxon>
        <taxon>Flavobacteriia</taxon>
        <taxon>Flavobacteriales</taxon>
        <taxon>Flavobacteriaceae</taxon>
        <taxon>Zobellia</taxon>
    </lineage>
</organism>